<proteinExistence type="predicted"/>
<evidence type="ECO:0000313" key="2">
    <source>
        <dbReference type="Proteomes" id="UP001642360"/>
    </source>
</evidence>
<keyword evidence="2" id="KW-1185">Reference proteome</keyword>
<dbReference type="AlphaFoldDB" id="A0ABC8ULL9"/>
<sequence length="99" mass="11184">MQYMDISSRDLQSRKLSKRSRVCNAWTLPAGTFKAPPLTCSCDDRVDLLDLKPTLIQSSTPEIVVPKEICSFFFLQMWELEFPTCGFKCLTHPTAAPAL</sequence>
<reference evidence="1 2" key="1">
    <citation type="submission" date="2024-02" db="EMBL/GenBank/DDBJ databases">
        <authorList>
            <person name="Vignale AGUSTIN F."/>
            <person name="Sosa J E."/>
            <person name="Modenutti C."/>
        </authorList>
    </citation>
    <scope>NUCLEOTIDE SEQUENCE [LARGE SCALE GENOMIC DNA]</scope>
</reference>
<organism evidence="1 2">
    <name type="scientific">Ilex paraguariensis</name>
    <name type="common">yerba mate</name>
    <dbReference type="NCBI Taxonomy" id="185542"/>
    <lineage>
        <taxon>Eukaryota</taxon>
        <taxon>Viridiplantae</taxon>
        <taxon>Streptophyta</taxon>
        <taxon>Embryophyta</taxon>
        <taxon>Tracheophyta</taxon>
        <taxon>Spermatophyta</taxon>
        <taxon>Magnoliopsida</taxon>
        <taxon>eudicotyledons</taxon>
        <taxon>Gunneridae</taxon>
        <taxon>Pentapetalae</taxon>
        <taxon>asterids</taxon>
        <taxon>campanulids</taxon>
        <taxon>Aquifoliales</taxon>
        <taxon>Aquifoliaceae</taxon>
        <taxon>Ilex</taxon>
    </lineage>
</organism>
<dbReference type="EMBL" id="CAUOFW020008191">
    <property type="protein sequence ID" value="CAK9181968.1"/>
    <property type="molecule type" value="Genomic_DNA"/>
</dbReference>
<name>A0ABC8ULL9_9AQUA</name>
<comment type="caution">
    <text evidence="1">The sequence shown here is derived from an EMBL/GenBank/DDBJ whole genome shotgun (WGS) entry which is preliminary data.</text>
</comment>
<dbReference type="Proteomes" id="UP001642360">
    <property type="component" value="Unassembled WGS sequence"/>
</dbReference>
<evidence type="ECO:0000313" key="1">
    <source>
        <dbReference type="EMBL" id="CAK9181968.1"/>
    </source>
</evidence>
<accession>A0ABC8ULL9</accession>
<protein>
    <submittedName>
        <fullName evidence="1">Uncharacterized protein</fullName>
    </submittedName>
</protein>
<gene>
    <name evidence="1" type="ORF">ILEXP_LOCUS52080</name>
</gene>